<dbReference type="PANTHER" id="PTHR37540">
    <property type="entry name" value="TRANSCRIPTION FACTOR (ACR-2), PUTATIVE-RELATED-RELATED"/>
    <property type="match status" value="1"/>
</dbReference>
<gene>
    <name evidence="2" type="ORF">AYL99_02090</name>
</gene>
<evidence type="ECO:0000313" key="2">
    <source>
        <dbReference type="EMBL" id="OAP62863.1"/>
    </source>
</evidence>
<sequence>MRHAIVVGTCLDLEVLRGSRYGLTLLSSANELIREIRRLLSRACSNSSLDLSKREDEGRFEGRRRNIIIGDAGRDADLDDDLLFAVMHLAKVTGLRNSSMLSDPPVRPHDERRTDLFKPPVFLRRMQYLHLWGRSDHPSSAAEASLHLSQLETLVALKGGLQQVKAPGFAEALHLFDIIGSAKRLARPRFEMPRSSIDFLQDKMPALRMQQRRVGVEMYQHLPLDSPLAEIFQDIHLFCSSICSLVSRLNPGAHGQDGNRDSSSTSSPPSADTLSSEDVVLLRNLVEYRLLAYSADSNNWTESVTWTSAMIFTHGVVFPLPHSASLNILVCRLREALRARRADIHHLASRCEPLRGAAFETSPGLDPDPDKRLVIWAAMMGVMATSDSQAEEERVFFLNTLRTYLSGSGISSWAQLKSILEAYLWVDWACDMGGLAVWEMLSTICAHGHGTAWPRW</sequence>
<accession>A0A178ZUG3</accession>
<reference evidence="2 3" key="1">
    <citation type="submission" date="2016-04" db="EMBL/GenBank/DDBJ databases">
        <title>Draft genome of Fonsecaea erecta CBS 125763.</title>
        <authorList>
            <person name="Weiss V.A."/>
            <person name="Vicente V.A."/>
            <person name="Raittz R.T."/>
            <person name="Moreno L.F."/>
            <person name="De Souza E.M."/>
            <person name="Pedrosa F.O."/>
            <person name="Steffens M.B."/>
            <person name="Faoro H."/>
            <person name="Tadra-Sfeir M.Z."/>
            <person name="Najafzadeh M.J."/>
            <person name="Felipe M.S."/>
            <person name="Teixeira M."/>
            <person name="Sun J."/>
            <person name="Xi L."/>
            <person name="Gomes R."/>
            <person name="De Azevedo C.M."/>
            <person name="Salgado C.G."/>
            <person name="Da Silva M.B."/>
            <person name="Nascimento M.F."/>
            <person name="Queiroz-Telles F."/>
            <person name="Attili D.S."/>
            <person name="Gorbushina A."/>
        </authorList>
    </citation>
    <scope>NUCLEOTIDE SEQUENCE [LARGE SCALE GENOMIC DNA]</scope>
    <source>
        <strain evidence="2 3">CBS 125763</strain>
    </source>
</reference>
<feature type="compositionally biased region" description="Low complexity" evidence="1">
    <location>
        <begin position="261"/>
        <end position="275"/>
    </location>
</feature>
<comment type="caution">
    <text evidence="2">The sequence shown here is derived from an EMBL/GenBank/DDBJ whole genome shotgun (WGS) entry which is preliminary data.</text>
</comment>
<dbReference type="AlphaFoldDB" id="A0A178ZUG3"/>
<dbReference type="STRING" id="1367422.A0A178ZUG3"/>
<evidence type="ECO:0000313" key="3">
    <source>
        <dbReference type="Proteomes" id="UP000078343"/>
    </source>
</evidence>
<protein>
    <submittedName>
        <fullName evidence="2">Uncharacterized protein</fullName>
    </submittedName>
</protein>
<dbReference type="PANTHER" id="PTHR37540:SF5">
    <property type="entry name" value="TRANSCRIPTION FACTOR DOMAIN-CONTAINING PROTEIN"/>
    <property type="match status" value="1"/>
</dbReference>
<dbReference type="GeneID" id="30006260"/>
<dbReference type="OrthoDB" id="3469466at2759"/>
<dbReference type="EMBL" id="LVYI01000002">
    <property type="protein sequence ID" value="OAP62863.1"/>
    <property type="molecule type" value="Genomic_DNA"/>
</dbReference>
<evidence type="ECO:0000256" key="1">
    <source>
        <dbReference type="SAM" id="MobiDB-lite"/>
    </source>
</evidence>
<name>A0A178ZUG3_9EURO</name>
<feature type="region of interest" description="Disordered" evidence="1">
    <location>
        <begin position="253"/>
        <end position="275"/>
    </location>
</feature>
<keyword evidence="3" id="KW-1185">Reference proteome</keyword>
<proteinExistence type="predicted"/>
<dbReference type="RefSeq" id="XP_018696230.1">
    <property type="nucleotide sequence ID" value="XM_018833606.1"/>
</dbReference>
<dbReference type="Proteomes" id="UP000078343">
    <property type="component" value="Unassembled WGS sequence"/>
</dbReference>
<organism evidence="2 3">
    <name type="scientific">Fonsecaea erecta</name>
    <dbReference type="NCBI Taxonomy" id="1367422"/>
    <lineage>
        <taxon>Eukaryota</taxon>
        <taxon>Fungi</taxon>
        <taxon>Dikarya</taxon>
        <taxon>Ascomycota</taxon>
        <taxon>Pezizomycotina</taxon>
        <taxon>Eurotiomycetes</taxon>
        <taxon>Chaetothyriomycetidae</taxon>
        <taxon>Chaetothyriales</taxon>
        <taxon>Herpotrichiellaceae</taxon>
        <taxon>Fonsecaea</taxon>
    </lineage>
</organism>